<keyword evidence="3" id="KW-0238">DNA-binding</keyword>
<evidence type="ECO:0000313" key="5">
    <source>
        <dbReference type="EMBL" id="MBN7822185.1"/>
    </source>
</evidence>
<dbReference type="RefSeq" id="WP_206596136.1">
    <property type="nucleotide sequence ID" value="NZ_JAFKCS010000033.1"/>
</dbReference>
<protein>
    <recommendedName>
        <fullName evidence="7">Antitermination protein Q</fullName>
    </recommendedName>
</protein>
<evidence type="ECO:0000256" key="1">
    <source>
        <dbReference type="ARBA" id="ARBA00010234"/>
    </source>
</evidence>
<comment type="caution">
    <text evidence="5">The sequence shown here is derived from an EMBL/GenBank/DDBJ whole genome shotgun (WGS) entry which is preliminary data.</text>
</comment>
<organism evidence="5 6">
    <name type="scientific">Bowmanella yangjiangensis</name>
    <dbReference type="NCBI Taxonomy" id="2811230"/>
    <lineage>
        <taxon>Bacteria</taxon>
        <taxon>Pseudomonadati</taxon>
        <taxon>Pseudomonadota</taxon>
        <taxon>Gammaproteobacteria</taxon>
        <taxon>Alteromonadales</taxon>
        <taxon>Alteromonadaceae</taxon>
        <taxon>Bowmanella</taxon>
    </lineage>
</organism>
<proteinExistence type="inferred from homology"/>
<keyword evidence="6" id="KW-1185">Reference proteome</keyword>
<evidence type="ECO:0000256" key="2">
    <source>
        <dbReference type="ARBA" id="ARBA00023015"/>
    </source>
</evidence>
<evidence type="ECO:0000256" key="3">
    <source>
        <dbReference type="ARBA" id="ARBA00023125"/>
    </source>
</evidence>
<name>A0ABS3CYI5_9ALTE</name>
<accession>A0ABS3CYI5</accession>
<keyword evidence="4" id="KW-0804">Transcription</keyword>
<gene>
    <name evidence="5" type="ORF">J0A65_20135</name>
</gene>
<dbReference type="EMBL" id="JAFKCS010000033">
    <property type="protein sequence ID" value="MBN7822185.1"/>
    <property type="molecule type" value="Genomic_DNA"/>
</dbReference>
<comment type="similarity">
    <text evidence="1">Belongs to the phage antitermination Q type 1 family.</text>
</comment>
<dbReference type="InterPro" id="IPR010534">
    <property type="entry name" value="Phage_933W_GpQ"/>
</dbReference>
<reference evidence="5 6" key="1">
    <citation type="submission" date="2021-03" db="EMBL/GenBank/DDBJ databases">
        <title>novel species isolated from a fishpond in China.</title>
        <authorList>
            <person name="Lu H."/>
            <person name="Cai Z."/>
        </authorList>
    </citation>
    <scope>NUCLEOTIDE SEQUENCE [LARGE SCALE GENOMIC DNA]</scope>
    <source>
        <strain evidence="5 6">Y57</strain>
    </source>
</reference>
<dbReference type="Proteomes" id="UP000663992">
    <property type="component" value="Unassembled WGS sequence"/>
</dbReference>
<evidence type="ECO:0000313" key="6">
    <source>
        <dbReference type="Proteomes" id="UP000663992"/>
    </source>
</evidence>
<dbReference type="Pfam" id="PF06530">
    <property type="entry name" value="Phage_antitermQ"/>
    <property type="match status" value="1"/>
</dbReference>
<evidence type="ECO:0008006" key="7">
    <source>
        <dbReference type="Google" id="ProtNLM"/>
    </source>
</evidence>
<sequence length="121" mass="13940">MKQLDIEYLLLQWGIWVRVQAGVPRYVSPHFALMRDNVQMHGEPSPAITDDTAMLIDRLIGRLYDRYPDSGTALWNYYRYAGLTYRQLGRLMDMNHAKVEKLISVGSAWIDGCLENYAEAA</sequence>
<keyword evidence="2" id="KW-0805">Transcription regulation</keyword>
<evidence type="ECO:0000256" key="4">
    <source>
        <dbReference type="ARBA" id="ARBA00023163"/>
    </source>
</evidence>